<protein>
    <recommendedName>
        <fullName evidence="4">Helix-turn-helix domain-containing protein</fullName>
    </recommendedName>
</protein>
<feature type="region of interest" description="Disordered" evidence="1">
    <location>
        <begin position="74"/>
        <end position="169"/>
    </location>
</feature>
<dbReference type="EMBL" id="AP018448">
    <property type="protein sequence ID" value="BBC30052.1"/>
    <property type="molecule type" value="Genomic_DNA"/>
</dbReference>
<evidence type="ECO:0000313" key="2">
    <source>
        <dbReference type="EMBL" id="BBC30052.1"/>
    </source>
</evidence>
<gene>
    <name evidence="2" type="ORF">SGFS_013460</name>
</gene>
<sequence>MTLDAMHWVWNHSQSKGNARIALLYVADQVRTPRCVVRLSYADFMEALNAPRSTVKAAVKAAVLSGELELQELGKGTRPSQYRLPKAVGYVRPSTSSGPDSDPLETHETTSSGPDSDPLSPNHDHASGPDSDPERAGFRPSSGPDSDPHSPTHSPSKHEGEPERQQQDDYGIPDAVRPLVDSMTASGVIVRWPFTGDQWFPLIALISKCGVPALVAYARRTADRTHVDSARYFMRGWSELPPKPAAGSPIHTPRPHLRAVGQSPEDRGIF</sequence>
<evidence type="ECO:0000256" key="1">
    <source>
        <dbReference type="SAM" id="MobiDB-lite"/>
    </source>
</evidence>
<feature type="compositionally biased region" description="Basic and acidic residues" evidence="1">
    <location>
        <begin position="146"/>
        <end position="167"/>
    </location>
</feature>
<keyword evidence="3" id="KW-1185">Reference proteome</keyword>
<feature type="region of interest" description="Disordered" evidence="1">
    <location>
        <begin position="244"/>
        <end position="270"/>
    </location>
</feature>
<dbReference type="Proteomes" id="UP001321542">
    <property type="component" value="Chromosome"/>
</dbReference>
<proteinExistence type="predicted"/>
<name>A0ABN5V9Y1_9ACTN</name>
<reference evidence="2 3" key="1">
    <citation type="journal article" date="2010" name="ChemBioChem">
        <title>Cloning and characterization of the biosynthetic gene cluster of 16-membered macrolide antibiotic FD-891: involvement of a dual functional cytochrome P450 monooxygenase catalyzing epoxidation and hydroxylation.</title>
        <authorList>
            <person name="Kudo F."/>
            <person name="Motegi A."/>
            <person name="Mizoue K."/>
            <person name="Eguchi T."/>
        </authorList>
    </citation>
    <scope>NUCLEOTIDE SEQUENCE [LARGE SCALE GENOMIC DNA]</scope>
    <source>
        <strain evidence="2 3">A-8890</strain>
    </source>
</reference>
<evidence type="ECO:0000313" key="3">
    <source>
        <dbReference type="Proteomes" id="UP001321542"/>
    </source>
</evidence>
<organism evidence="2 3">
    <name type="scientific">Streptomyces graminofaciens</name>
    <dbReference type="NCBI Taxonomy" id="68212"/>
    <lineage>
        <taxon>Bacteria</taxon>
        <taxon>Bacillati</taxon>
        <taxon>Actinomycetota</taxon>
        <taxon>Actinomycetes</taxon>
        <taxon>Kitasatosporales</taxon>
        <taxon>Streptomycetaceae</taxon>
        <taxon>Streptomyces</taxon>
    </lineage>
</organism>
<reference evidence="2 3" key="2">
    <citation type="journal article" date="2023" name="ChemBioChem">
        <title>Acyltransferase Domain Exchange between Two Independent Type I Polyketide Synthases in the Same Producer Strain of Macrolide Antibiotics.</title>
        <authorList>
            <person name="Kudo F."/>
            <person name="Kishikawa K."/>
            <person name="Tsuboi K."/>
            <person name="Kido T."/>
            <person name="Usui T."/>
            <person name="Hashimoto J."/>
            <person name="Shin-Ya K."/>
            <person name="Miyanaga A."/>
            <person name="Eguchi T."/>
        </authorList>
    </citation>
    <scope>NUCLEOTIDE SEQUENCE [LARGE SCALE GENOMIC DNA]</scope>
    <source>
        <strain evidence="2 3">A-8890</strain>
    </source>
</reference>
<feature type="compositionally biased region" description="Basic and acidic residues" evidence="1">
    <location>
        <begin position="122"/>
        <end position="137"/>
    </location>
</feature>
<evidence type="ECO:0008006" key="4">
    <source>
        <dbReference type="Google" id="ProtNLM"/>
    </source>
</evidence>
<accession>A0ABN5V9Y1</accession>